<name>A0A5B7HBT2_PORTR</name>
<evidence type="ECO:0000313" key="1">
    <source>
        <dbReference type="EMBL" id="MPC69700.1"/>
    </source>
</evidence>
<accession>A0A5B7HBT2</accession>
<dbReference type="EMBL" id="VSRR010029850">
    <property type="protein sequence ID" value="MPC69700.1"/>
    <property type="molecule type" value="Genomic_DNA"/>
</dbReference>
<comment type="caution">
    <text evidence="1">The sequence shown here is derived from an EMBL/GenBank/DDBJ whole genome shotgun (WGS) entry which is preliminary data.</text>
</comment>
<sequence length="98" mass="11600">MNGTRSKKKKKVKFSEVVNSTQELDHKMEEVIRLGRYSEGGRRPMKVRMRSQVAIEEIMARKGKLADDVEHKDIWIKRDMNLEEKEKEKVVRSEAKEK</sequence>
<dbReference type="Proteomes" id="UP000324222">
    <property type="component" value="Unassembled WGS sequence"/>
</dbReference>
<evidence type="ECO:0000313" key="2">
    <source>
        <dbReference type="Proteomes" id="UP000324222"/>
    </source>
</evidence>
<proteinExistence type="predicted"/>
<keyword evidence="2" id="KW-1185">Reference proteome</keyword>
<reference evidence="1 2" key="1">
    <citation type="submission" date="2019-05" db="EMBL/GenBank/DDBJ databases">
        <title>Another draft genome of Portunus trituberculatus and its Hox gene families provides insights of decapod evolution.</title>
        <authorList>
            <person name="Jeong J.-H."/>
            <person name="Song I."/>
            <person name="Kim S."/>
            <person name="Choi T."/>
            <person name="Kim D."/>
            <person name="Ryu S."/>
            <person name="Kim W."/>
        </authorList>
    </citation>
    <scope>NUCLEOTIDE SEQUENCE [LARGE SCALE GENOMIC DNA]</scope>
    <source>
        <tissue evidence="1">Muscle</tissue>
    </source>
</reference>
<dbReference type="AlphaFoldDB" id="A0A5B7HBT2"/>
<protein>
    <submittedName>
        <fullName evidence="1">Uncharacterized protein</fullName>
    </submittedName>
</protein>
<organism evidence="1 2">
    <name type="scientific">Portunus trituberculatus</name>
    <name type="common">Swimming crab</name>
    <name type="synonym">Neptunus trituberculatus</name>
    <dbReference type="NCBI Taxonomy" id="210409"/>
    <lineage>
        <taxon>Eukaryota</taxon>
        <taxon>Metazoa</taxon>
        <taxon>Ecdysozoa</taxon>
        <taxon>Arthropoda</taxon>
        <taxon>Crustacea</taxon>
        <taxon>Multicrustacea</taxon>
        <taxon>Malacostraca</taxon>
        <taxon>Eumalacostraca</taxon>
        <taxon>Eucarida</taxon>
        <taxon>Decapoda</taxon>
        <taxon>Pleocyemata</taxon>
        <taxon>Brachyura</taxon>
        <taxon>Eubrachyura</taxon>
        <taxon>Portunoidea</taxon>
        <taxon>Portunidae</taxon>
        <taxon>Portuninae</taxon>
        <taxon>Portunus</taxon>
    </lineage>
</organism>
<gene>
    <name evidence="1" type="ORF">E2C01_063931</name>
</gene>